<evidence type="ECO:0000256" key="7">
    <source>
        <dbReference type="SAM" id="MobiDB-lite"/>
    </source>
</evidence>
<dbReference type="PROSITE" id="PS50217">
    <property type="entry name" value="BZIP"/>
    <property type="match status" value="1"/>
</dbReference>
<evidence type="ECO:0000256" key="1">
    <source>
        <dbReference type="ARBA" id="ARBA00022843"/>
    </source>
</evidence>
<dbReference type="InterPro" id="IPR052470">
    <property type="entry name" value="ER_Stress-Reg_TF"/>
</dbReference>
<proteinExistence type="predicted"/>
<name>A0ABP1DEW5_9APHY</name>
<feature type="compositionally biased region" description="Low complexity" evidence="7">
    <location>
        <begin position="241"/>
        <end position="251"/>
    </location>
</feature>
<sequence>MKRSADATFDIAESSSSSITLPSPQAQSPASSSCSDSQPAGPSRKRARGDITPEERKEARAHRNRIAAQNSRDRRKAQFVFLERRVAELEEENRQLKAGMGLTELRNTTSDNITNEQREREKAKEKENEELRERIKTLENGWDAVVKALAASGLPLQIPSPSAPNSLQSESSSTPSHPSISFPAMVQPSPVFPLTPASSTPTSSPNSEVELDDFETTCHLARVVSTDAPLLSSVPRQRVVSQRISSNSSSSPLPPLIPSRHQQHRQQLTISKARQPLLQPTRLSWKTCSARSLRQVPASRRQLCLLLLPQAKSLPRRSSRPPPWPQRRRR</sequence>
<feature type="region of interest" description="Disordered" evidence="7">
    <location>
        <begin position="160"/>
        <end position="209"/>
    </location>
</feature>
<feature type="region of interest" description="Disordered" evidence="7">
    <location>
        <begin position="1"/>
        <end position="75"/>
    </location>
</feature>
<evidence type="ECO:0000256" key="3">
    <source>
        <dbReference type="ARBA" id="ARBA00023125"/>
    </source>
</evidence>
<dbReference type="Proteomes" id="UP001497453">
    <property type="component" value="Chromosome 4"/>
</dbReference>
<feature type="compositionally biased region" description="Polar residues" evidence="7">
    <location>
        <begin position="105"/>
        <end position="115"/>
    </location>
</feature>
<accession>A0ABP1DEW5</accession>
<dbReference type="PROSITE" id="PS51257">
    <property type="entry name" value="PROKAR_LIPOPROTEIN"/>
    <property type="match status" value="1"/>
</dbReference>
<feature type="compositionally biased region" description="Low complexity" evidence="7">
    <location>
        <begin position="164"/>
        <end position="183"/>
    </location>
</feature>
<dbReference type="InterPro" id="IPR046347">
    <property type="entry name" value="bZIP_sf"/>
</dbReference>
<dbReference type="InterPro" id="IPR004827">
    <property type="entry name" value="bZIP"/>
</dbReference>
<keyword evidence="3" id="KW-0238">DNA-binding</keyword>
<feature type="domain" description="BZIP" evidence="8">
    <location>
        <begin position="54"/>
        <end position="97"/>
    </location>
</feature>
<dbReference type="PANTHER" id="PTHR46542">
    <property type="entry name" value="X-BOX BINDING PROTEIN 1"/>
    <property type="match status" value="1"/>
</dbReference>
<gene>
    <name evidence="9" type="ORF">GFSPODELE1_LOCUS5850</name>
</gene>
<feature type="compositionally biased region" description="Basic and acidic residues" evidence="7">
    <location>
        <begin position="48"/>
        <end position="58"/>
    </location>
</feature>
<keyword evidence="4" id="KW-0804">Transcription</keyword>
<keyword evidence="1" id="KW-0832">Ubl conjugation</keyword>
<reference evidence="10" key="1">
    <citation type="submission" date="2024-04" db="EMBL/GenBank/DDBJ databases">
        <authorList>
            <person name="Shaw F."/>
            <person name="Minotto A."/>
        </authorList>
    </citation>
    <scope>NUCLEOTIDE SEQUENCE [LARGE SCALE GENOMIC DNA]</scope>
</reference>
<dbReference type="EMBL" id="OZ037947">
    <property type="protein sequence ID" value="CAL1706382.1"/>
    <property type="molecule type" value="Genomic_DNA"/>
</dbReference>
<feature type="region of interest" description="Disordered" evidence="7">
    <location>
        <begin position="97"/>
        <end position="129"/>
    </location>
</feature>
<dbReference type="PANTHER" id="PTHR46542:SF1">
    <property type="entry name" value="X-BOX BINDING PROTEIN 1"/>
    <property type="match status" value="1"/>
</dbReference>
<feature type="compositionally biased region" description="Low complexity" evidence="7">
    <location>
        <begin position="14"/>
        <end position="42"/>
    </location>
</feature>
<evidence type="ECO:0000259" key="8">
    <source>
        <dbReference type="PROSITE" id="PS50217"/>
    </source>
</evidence>
<feature type="compositionally biased region" description="Low complexity" evidence="7">
    <location>
        <begin position="195"/>
        <end position="207"/>
    </location>
</feature>
<dbReference type="SUPFAM" id="SSF57959">
    <property type="entry name" value="Leucine zipper domain"/>
    <property type="match status" value="1"/>
</dbReference>
<dbReference type="Pfam" id="PF00170">
    <property type="entry name" value="bZIP_1"/>
    <property type="match status" value="1"/>
</dbReference>
<evidence type="ECO:0000313" key="10">
    <source>
        <dbReference type="Proteomes" id="UP001497453"/>
    </source>
</evidence>
<feature type="compositionally biased region" description="Basic and acidic residues" evidence="7">
    <location>
        <begin position="116"/>
        <end position="129"/>
    </location>
</feature>
<protein>
    <recommendedName>
        <fullName evidence="6">X-box-binding protein 1</fullName>
    </recommendedName>
</protein>
<keyword evidence="5" id="KW-0539">Nucleus</keyword>
<keyword evidence="2" id="KW-0805">Transcription regulation</keyword>
<dbReference type="PROSITE" id="PS00036">
    <property type="entry name" value="BZIP_BASIC"/>
    <property type="match status" value="1"/>
</dbReference>
<evidence type="ECO:0000256" key="4">
    <source>
        <dbReference type="ARBA" id="ARBA00023163"/>
    </source>
</evidence>
<evidence type="ECO:0000256" key="6">
    <source>
        <dbReference type="ARBA" id="ARBA00040165"/>
    </source>
</evidence>
<dbReference type="CDD" id="cd14812">
    <property type="entry name" value="bZIP_u3"/>
    <property type="match status" value="1"/>
</dbReference>
<keyword evidence="10" id="KW-1185">Reference proteome</keyword>
<feature type="region of interest" description="Disordered" evidence="7">
    <location>
        <begin position="241"/>
        <end position="262"/>
    </location>
</feature>
<evidence type="ECO:0000256" key="2">
    <source>
        <dbReference type="ARBA" id="ARBA00023015"/>
    </source>
</evidence>
<organism evidence="9 10">
    <name type="scientific">Somion occarium</name>
    <dbReference type="NCBI Taxonomy" id="3059160"/>
    <lineage>
        <taxon>Eukaryota</taxon>
        <taxon>Fungi</taxon>
        <taxon>Dikarya</taxon>
        <taxon>Basidiomycota</taxon>
        <taxon>Agaricomycotina</taxon>
        <taxon>Agaricomycetes</taxon>
        <taxon>Polyporales</taxon>
        <taxon>Cerrenaceae</taxon>
        <taxon>Somion</taxon>
    </lineage>
</organism>
<evidence type="ECO:0000313" key="9">
    <source>
        <dbReference type="EMBL" id="CAL1706382.1"/>
    </source>
</evidence>
<dbReference type="Gene3D" id="1.20.5.170">
    <property type="match status" value="1"/>
</dbReference>
<evidence type="ECO:0000256" key="5">
    <source>
        <dbReference type="ARBA" id="ARBA00023242"/>
    </source>
</evidence>
<dbReference type="SMART" id="SM00338">
    <property type="entry name" value="BRLZ"/>
    <property type="match status" value="1"/>
</dbReference>